<keyword evidence="6" id="KW-0175">Coiled coil</keyword>
<gene>
    <name evidence="10" type="ORF">GT728_12330</name>
</gene>
<protein>
    <submittedName>
        <fullName evidence="10">Hydrolase</fullName>
    </submittedName>
</protein>
<dbReference type="AlphaFoldDB" id="A0A6L8T3I9"/>
<feature type="compositionally biased region" description="Basic and acidic residues" evidence="7">
    <location>
        <begin position="246"/>
        <end position="262"/>
    </location>
</feature>
<keyword evidence="2" id="KW-0645">Protease</keyword>
<keyword evidence="5" id="KW-0788">Thiol protease</keyword>
<dbReference type="InterPro" id="IPR057309">
    <property type="entry name" value="PcsB_CC"/>
</dbReference>
<dbReference type="Pfam" id="PF00877">
    <property type="entry name" value="NLPC_P60"/>
    <property type="match status" value="1"/>
</dbReference>
<comment type="similarity">
    <text evidence="1">Belongs to the peptidase C40 family.</text>
</comment>
<dbReference type="RefSeq" id="WP_161233889.1">
    <property type="nucleotide sequence ID" value="NZ_JAJEPZ010000076.1"/>
</dbReference>
<dbReference type="GO" id="GO:0008234">
    <property type="term" value="F:cysteine-type peptidase activity"/>
    <property type="evidence" value="ECO:0007669"/>
    <property type="project" value="UniProtKB-KW"/>
</dbReference>
<evidence type="ECO:0000313" key="11">
    <source>
        <dbReference type="Proteomes" id="UP000477285"/>
    </source>
</evidence>
<comment type="caution">
    <text evidence="10">The sequence shown here is derived from an EMBL/GenBank/DDBJ whole genome shotgun (WGS) entry which is preliminary data.</text>
</comment>
<evidence type="ECO:0000256" key="6">
    <source>
        <dbReference type="SAM" id="Coils"/>
    </source>
</evidence>
<dbReference type="SUPFAM" id="SSF54001">
    <property type="entry name" value="Cysteine proteinases"/>
    <property type="match status" value="1"/>
</dbReference>
<dbReference type="GO" id="GO:0006508">
    <property type="term" value="P:proteolysis"/>
    <property type="evidence" value="ECO:0007669"/>
    <property type="project" value="UniProtKB-KW"/>
</dbReference>
<keyword evidence="3 8" id="KW-0732">Signal</keyword>
<reference evidence="10 11" key="1">
    <citation type="journal article" date="2019" name="Nat. Med.">
        <title>A library of human gut bacterial isolates paired with longitudinal multiomics data enables mechanistic microbiome research.</title>
        <authorList>
            <person name="Poyet M."/>
            <person name="Groussin M."/>
            <person name="Gibbons S.M."/>
            <person name="Avila-Pacheco J."/>
            <person name="Jiang X."/>
            <person name="Kearney S.M."/>
            <person name="Perrotta A.R."/>
            <person name="Berdy B."/>
            <person name="Zhao S."/>
            <person name="Lieberman T.D."/>
            <person name="Swanson P.K."/>
            <person name="Smith M."/>
            <person name="Roesemann S."/>
            <person name="Alexander J.E."/>
            <person name="Rich S.A."/>
            <person name="Livny J."/>
            <person name="Vlamakis H."/>
            <person name="Clish C."/>
            <person name="Bullock K."/>
            <person name="Deik A."/>
            <person name="Scott J."/>
            <person name="Pierce K.A."/>
            <person name="Xavier R.J."/>
            <person name="Alm E.J."/>
        </authorList>
    </citation>
    <scope>NUCLEOTIDE SEQUENCE [LARGE SCALE GENOMIC DNA]</scope>
    <source>
        <strain evidence="10 11">BIOML-A1</strain>
    </source>
</reference>
<dbReference type="Pfam" id="PF24568">
    <property type="entry name" value="CC_PcsB"/>
    <property type="match status" value="1"/>
</dbReference>
<evidence type="ECO:0000313" key="10">
    <source>
        <dbReference type="EMBL" id="MZL33966.1"/>
    </source>
</evidence>
<feature type="compositionally biased region" description="Low complexity" evidence="7">
    <location>
        <begin position="361"/>
        <end position="375"/>
    </location>
</feature>
<feature type="region of interest" description="Disordered" evidence="7">
    <location>
        <begin position="246"/>
        <end position="375"/>
    </location>
</feature>
<feature type="coiled-coil region" evidence="6">
    <location>
        <begin position="48"/>
        <end position="103"/>
    </location>
</feature>
<evidence type="ECO:0000256" key="5">
    <source>
        <dbReference type="ARBA" id="ARBA00022807"/>
    </source>
</evidence>
<dbReference type="EMBL" id="WWVQ01000029">
    <property type="protein sequence ID" value="MZL33966.1"/>
    <property type="molecule type" value="Genomic_DNA"/>
</dbReference>
<evidence type="ECO:0000256" key="1">
    <source>
        <dbReference type="ARBA" id="ARBA00007074"/>
    </source>
</evidence>
<feature type="domain" description="NlpC/P60" evidence="9">
    <location>
        <begin position="370"/>
        <end position="484"/>
    </location>
</feature>
<dbReference type="Proteomes" id="UP000477285">
    <property type="component" value="Unassembled WGS sequence"/>
</dbReference>
<evidence type="ECO:0000256" key="7">
    <source>
        <dbReference type="SAM" id="MobiDB-lite"/>
    </source>
</evidence>
<evidence type="ECO:0000256" key="3">
    <source>
        <dbReference type="ARBA" id="ARBA00022729"/>
    </source>
</evidence>
<proteinExistence type="inferred from homology"/>
<dbReference type="InterPro" id="IPR038765">
    <property type="entry name" value="Papain-like_cys_pep_sf"/>
</dbReference>
<evidence type="ECO:0000259" key="9">
    <source>
        <dbReference type="PROSITE" id="PS51935"/>
    </source>
</evidence>
<dbReference type="PANTHER" id="PTHR47053:SF1">
    <property type="entry name" value="MUREIN DD-ENDOPEPTIDASE MEPH-RELATED"/>
    <property type="match status" value="1"/>
</dbReference>
<dbReference type="PANTHER" id="PTHR47053">
    <property type="entry name" value="MUREIN DD-ENDOPEPTIDASE MEPH-RELATED"/>
    <property type="match status" value="1"/>
</dbReference>
<dbReference type="Gene3D" id="3.90.1720.10">
    <property type="entry name" value="endopeptidase domain like (from Nostoc punctiforme)"/>
    <property type="match status" value="1"/>
</dbReference>
<keyword evidence="4 10" id="KW-0378">Hydrolase</keyword>
<name>A0A6L8T3I9_9FIRM</name>
<feature type="chain" id="PRO_5026879211" evidence="8">
    <location>
        <begin position="25"/>
        <end position="484"/>
    </location>
</feature>
<organism evidence="10 11">
    <name type="scientific">Blautia wexlerae</name>
    <dbReference type="NCBI Taxonomy" id="418240"/>
    <lineage>
        <taxon>Bacteria</taxon>
        <taxon>Bacillati</taxon>
        <taxon>Bacillota</taxon>
        <taxon>Clostridia</taxon>
        <taxon>Lachnospirales</taxon>
        <taxon>Lachnospiraceae</taxon>
        <taxon>Blautia</taxon>
    </lineage>
</organism>
<evidence type="ECO:0000256" key="4">
    <source>
        <dbReference type="ARBA" id="ARBA00022801"/>
    </source>
</evidence>
<dbReference type="InterPro" id="IPR051202">
    <property type="entry name" value="Peptidase_C40"/>
</dbReference>
<dbReference type="InterPro" id="IPR000064">
    <property type="entry name" value="NLP_P60_dom"/>
</dbReference>
<evidence type="ECO:0000256" key="2">
    <source>
        <dbReference type="ARBA" id="ARBA00022670"/>
    </source>
</evidence>
<evidence type="ECO:0000256" key="8">
    <source>
        <dbReference type="SAM" id="SignalP"/>
    </source>
</evidence>
<dbReference type="Gene3D" id="6.10.250.3150">
    <property type="match status" value="1"/>
</dbReference>
<sequence length="484" mass="53674">MKKRIVCLTLALLMSATQVVSVSASREDELREEQAITSQQLDATYSRMDELAYAKSQLENEISELDSNLVSVMVSIDTLKGDIDNKEVDIIKTKQDLAKAQKARDKQYESMKLRIQALYEQGGDAAWFQMMLNSEDLSELLTRAENTQQMYEQDRKNLDKYVNTINEVNNLKTQYESDKAELEEMKASYEQQSYDLQCQIDQKKSESADYENEIAYAQQQATEYANLLAEQTAEIQRLEAERIAAEEEARRQAEEEAARQAAEEEAAAKAAEQEQDSESEDEENIEYDEDGNEIENTDDADNESDESDESESDDGVEYDENGDPVDNAGASDDVEYDEYGNVIDSDNTVSPDDYESEQSSDSDSSSSSSSGSGSSVVDFATQFVGNPYVWGGTSLTSGADCSGFTQSVYANFGISLPRTSYEQQNAGTEVSYADAQPGDLICYGGHVAIYMGNGRIVHASNSVDGIKISDNAAYRTIVSVRRLV</sequence>
<feature type="compositionally biased region" description="Acidic residues" evidence="7">
    <location>
        <begin position="273"/>
        <end position="323"/>
    </location>
</feature>
<accession>A0A6L8T3I9</accession>
<dbReference type="PROSITE" id="PS51935">
    <property type="entry name" value="NLPC_P60"/>
    <property type="match status" value="1"/>
</dbReference>
<feature type="signal peptide" evidence="8">
    <location>
        <begin position="1"/>
        <end position="24"/>
    </location>
</feature>